<accession>A0A8S8XHU9</accession>
<protein>
    <recommendedName>
        <fullName evidence="2">DUF6468 domain-containing protein</fullName>
    </recommendedName>
</protein>
<feature type="compositionally biased region" description="Basic and acidic residues" evidence="1">
    <location>
        <begin position="175"/>
        <end position="184"/>
    </location>
</feature>
<dbReference type="InterPro" id="IPR045531">
    <property type="entry name" value="DUF6468"/>
</dbReference>
<reference evidence="3" key="1">
    <citation type="submission" date="2021-02" db="EMBL/GenBank/DDBJ databases">
        <title>Genome sequence of Rhodospirillales sp. strain TMPK1 isolated from soil.</title>
        <authorList>
            <person name="Nakai R."/>
            <person name="Kusada H."/>
            <person name="Tamaki H."/>
        </authorList>
    </citation>
    <scope>NUCLEOTIDE SEQUENCE</scope>
    <source>
        <strain evidence="3">TMPK1</strain>
    </source>
</reference>
<feature type="compositionally biased region" description="Low complexity" evidence="1">
    <location>
        <begin position="134"/>
        <end position="157"/>
    </location>
</feature>
<proteinExistence type="predicted"/>
<feature type="compositionally biased region" description="Pro residues" evidence="1">
    <location>
        <begin position="123"/>
        <end position="133"/>
    </location>
</feature>
<organism evidence="3 4">
    <name type="scientific">Roseiterribacter gracilis</name>
    <dbReference type="NCBI Taxonomy" id="2812848"/>
    <lineage>
        <taxon>Bacteria</taxon>
        <taxon>Pseudomonadati</taxon>
        <taxon>Pseudomonadota</taxon>
        <taxon>Alphaproteobacteria</taxon>
        <taxon>Rhodospirillales</taxon>
        <taxon>Roseiterribacteraceae</taxon>
        <taxon>Roseiterribacter</taxon>
    </lineage>
</organism>
<evidence type="ECO:0000313" key="3">
    <source>
        <dbReference type="EMBL" id="GIL41499.1"/>
    </source>
</evidence>
<feature type="domain" description="DUF6468" evidence="2">
    <location>
        <begin position="35"/>
        <end position="109"/>
    </location>
</feature>
<keyword evidence="4" id="KW-1185">Reference proteome</keyword>
<evidence type="ECO:0000313" key="4">
    <source>
        <dbReference type="Proteomes" id="UP000681075"/>
    </source>
</evidence>
<dbReference type="RefSeq" id="WP_420244995.1">
    <property type="nucleotide sequence ID" value="NZ_BOPV01000001.1"/>
</dbReference>
<sequence>MSTTLLVLLDLCLAGLVIPLLIQMMRANRALAIVRDGKAEFSQLVGSLAEAVAKADISINTLKASAAEYDGTLQKQIGTARALVDELQMINESANNLASRLERATDASRGMMQPTQIIAEAPAPAPQPMPQPAPQHQHQQAAPAPRAVPRAASTVPARGGRSPEPIRIEPTLEEEAPRELKARSAAERELYEAIELLRRGS</sequence>
<feature type="region of interest" description="Disordered" evidence="1">
    <location>
        <begin position="122"/>
        <end position="184"/>
    </location>
</feature>
<evidence type="ECO:0000259" key="2">
    <source>
        <dbReference type="Pfam" id="PF20072"/>
    </source>
</evidence>
<gene>
    <name evidence="3" type="ORF">TMPK1_37360</name>
</gene>
<dbReference type="EMBL" id="BOPV01000001">
    <property type="protein sequence ID" value="GIL41499.1"/>
    <property type="molecule type" value="Genomic_DNA"/>
</dbReference>
<evidence type="ECO:0000256" key="1">
    <source>
        <dbReference type="SAM" id="MobiDB-lite"/>
    </source>
</evidence>
<name>A0A8S8XHU9_9PROT</name>
<dbReference type="AlphaFoldDB" id="A0A8S8XHU9"/>
<dbReference type="Proteomes" id="UP000681075">
    <property type="component" value="Unassembled WGS sequence"/>
</dbReference>
<dbReference type="Pfam" id="PF20072">
    <property type="entry name" value="DUF6468"/>
    <property type="match status" value="1"/>
</dbReference>
<comment type="caution">
    <text evidence="3">The sequence shown here is derived from an EMBL/GenBank/DDBJ whole genome shotgun (WGS) entry which is preliminary data.</text>
</comment>